<gene>
    <name evidence="4" type="ORF">LS71_006270</name>
</gene>
<dbReference type="Gene3D" id="2.170.130.10">
    <property type="entry name" value="TonB-dependent receptor, plug domain"/>
    <property type="match status" value="1"/>
</dbReference>
<dbReference type="EMBL" id="JRPR02000004">
    <property type="protein sequence ID" value="TLD96325.1"/>
    <property type="molecule type" value="Genomic_DNA"/>
</dbReference>
<dbReference type="SUPFAM" id="SSF56935">
    <property type="entry name" value="Porins"/>
    <property type="match status" value="1"/>
</dbReference>
<dbReference type="AlphaFoldDB" id="A0A4U8T9C2"/>
<evidence type="ECO:0000256" key="2">
    <source>
        <dbReference type="SAM" id="MobiDB-lite"/>
    </source>
</evidence>
<comment type="caution">
    <text evidence="4">The sequence shown here is derived from an EMBL/GenBank/DDBJ whole genome shotgun (WGS) entry which is preliminary data.</text>
</comment>
<dbReference type="GO" id="GO:0009279">
    <property type="term" value="C:cell outer membrane"/>
    <property type="evidence" value="ECO:0007669"/>
    <property type="project" value="UniProtKB-SubCell"/>
</dbReference>
<evidence type="ECO:0000313" key="4">
    <source>
        <dbReference type="EMBL" id="TLD96325.1"/>
    </source>
</evidence>
<protein>
    <submittedName>
        <fullName evidence="4">Plug domain-containing protein</fullName>
    </submittedName>
</protein>
<feature type="chain" id="PRO_5020801974" evidence="3">
    <location>
        <begin position="24"/>
        <end position="342"/>
    </location>
</feature>
<dbReference type="Proteomes" id="UP000029733">
    <property type="component" value="Unassembled WGS sequence"/>
</dbReference>
<keyword evidence="3" id="KW-0732">Signal</keyword>
<dbReference type="InterPro" id="IPR039426">
    <property type="entry name" value="TonB-dep_rcpt-like"/>
</dbReference>
<evidence type="ECO:0000256" key="1">
    <source>
        <dbReference type="PROSITE-ProRule" id="PRU01360"/>
    </source>
</evidence>
<evidence type="ECO:0000313" key="5">
    <source>
        <dbReference type="Proteomes" id="UP000029733"/>
    </source>
</evidence>
<proteinExistence type="inferred from homology"/>
<dbReference type="OrthoDB" id="9766643at2"/>
<dbReference type="RefSeq" id="WP_052058083.1">
    <property type="nucleotide sequence ID" value="NZ_JRPR02000004.1"/>
</dbReference>
<feature type="region of interest" description="Disordered" evidence="2">
    <location>
        <begin position="98"/>
        <end position="117"/>
    </location>
</feature>
<reference evidence="4 5" key="1">
    <citation type="journal article" date="2014" name="Genome Announc.">
        <title>Draft genome sequences of eight enterohepatic helicobacter species isolated from both laboratory and wild rodents.</title>
        <authorList>
            <person name="Sheh A."/>
            <person name="Shen Z."/>
            <person name="Fox J.G."/>
        </authorList>
    </citation>
    <scope>NUCLEOTIDE SEQUENCE [LARGE SCALE GENOMIC DNA]</scope>
    <source>
        <strain evidence="4 5">MIT 09-6949</strain>
    </source>
</reference>
<dbReference type="PROSITE" id="PS52016">
    <property type="entry name" value="TONB_DEPENDENT_REC_3"/>
    <property type="match status" value="1"/>
</dbReference>
<comment type="similarity">
    <text evidence="1">Belongs to the TonB-dependent receptor family.</text>
</comment>
<name>A0A4U8T9C2_9HELI</name>
<keyword evidence="1" id="KW-0472">Membrane</keyword>
<accession>A0A4U8T9C2</accession>
<dbReference type="InterPro" id="IPR037066">
    <property type="entry name" value="Plug_dom_sf"/>
</dbReference>
<keyword evidence="5" id="KW-1185">Reference proteome</keyword>
<feature type="region of interest" description="Disordered" evidence="2">
    <location>
        <begin position="136"/>
        <end position="156"/>
    </location>
</feature>
<keyword evidence="1" id="KW-1134">Transmembrane beta strand</keyword>
<organism evidence="4 5">
    <name type="scientific">Helicobacter jaachi</name>
    <dbReference type="NCBI Taxonomy" id="1677920"/>
    <lineage>
        <taxon>Bacteria</taxon>
        <taxon>Pseudomonadati</taxon>
        <taxon>Campylobacterota</taxon>
        <taxon>Epsilonproteobacteria</taxon>
        <taxon>Campylobacterales</taxon>
        <taxon>Helicobacteraceae</taxon>
        <taxon>Helicobacter</taxon>
    </lineage>
</organism>
<feature type="signal peptide" evidence="3">
    <location>
        <begin position="1"/>
        <end position="23"/>
    </location>
</feature>
<keyword evidence="1" id="KW-0813">Transport</keyword>
<keyword evidence="1" id="KW-0812">Transmembrane</keyword>
<comment type="subcellular location">
    <subcellularLocation>
        <location evidence="1">Cell outer membrane</location>
        <topology evidence="1">Multi-pass membrane protein</topology>
    </subcellularLocation>
</comment>
<keyword evidence="1" id="KW-0998">Cell outer membrane</keyword>
<evidence type="ECO:0000256" key="3">
    <source>
        <dbReference type="SAM" id="SignalP"/>
    </source>
</evidence>
<dbReference type="PROSITE" id="PS51257">
    <property type="entry name" value="PROKAR_LIPOPROTEIN"/>
    <property type="match status" value="1"/>
</dbReference>
<sequence>MQSRQSKSAFLLTLTFACITAFADTSVSNSAQNNAQDNTSSPPPAKNVKLSTSIVSTTNEMQTYQNGVKINKNVLDSIPNGNGDISAALSILPNVQTNNASRTSNSPGEVNPANISISGGLPYQNSFQLDGFEMNNDIDPAGSTTNQNQRLRGGQSQGLNIDTSLLDSISVQDSNISAAYGRFSGGVIEANVRKPRTDGWHAGLSWQYTSSGMTKYHFLEGQEELANVSSNENFQPNFTKHIVRAYLEGYAAKNLGIIASFSTARSLIPLQLYSTGTDTTKQDQKRQNDNYYIKAIYNPEESFSLEANLAYMPGNNVYFIPGFKNSRYTMRSGGIQGGLKAL</sequence>